<feature type="region of interest" description="Disordered" evidence="1">
    <location>
        <begin position="143"/>
        <end position="258"/>
    </location>
</feature>
<sequence length="258" mass="28451">MPDFSDFPHGVHANLSRNVYKDLVLVEPLTRLPTTFAVTQVRAFCRLDDFFRRENGSLSGLQFYPGGYDDFVRLWNTDPNCRFGFAEFDPLNGVCILSSRPAIGEDRLAPLPKPKVIQSGIDLPHQGMQAVIRSLAESQTRSYQARDRIGAASDGRAPKRGKFYQRRAPFNPRSPSGSPFLFASPEPPGASAPSLFAAPPSAIHPEASGSHVVERGISRSVRKGKRAPHVDEHGIQSYDSDEDAEGEKEQDENMEKAA</sequence>
<name>A0A8E2DQ01_9APHY</name>
<evidence type="ECO:0000256" key="1">
    <source>
        <dbReference type="SAM" id="MobiDB-lite"/>
    </source>
</evidence>
<reference evidence="2 3" key="1">
    <citation type="submission" date="2016-07" db="EMBL/GenBank/DDBJ databases">
        <title>Draft genome of the white-rot fungus Obba rivulosa 3A-2.</title>
        <authorList>
            <consortium name="DOE Joint Genome Institute"/>
            <person name="Miettinen O."/>
            <person name="Riley R."/>
            <person name="Acob R."/>
            <person name="Barry K."/>
            <person name="Cullen D."/>
            <person name="De Vries R."/>
            <person name="Hainaut M."/>
            <person name="Hatakka A."/>
            <person name="Henrissat B."/>
            <person name="Hilden K."/>
            <person name="Kuo R."/>
            <person name="Labutti K."/>
            <person name="Lipzen A."/>
            <person name="Makela M.R."/>
            <person name="Sandor L."/>
            <person name="Spatafora J.W."/>
            <person name="Grigoriev I.V."/>
            <person name="Hibbett D.S."/>
        </authorList>
    </citation>
    <scope>NUCLEOTIDE SEQUENCE [LARGE SCALE GENOMIC DNA]</scope>
    <source>
        <strain evidence="2 3">3A-2</strain>
    </source>
</reference>
<evidence type="ECO:0000313" key="2">
    <source>
        <dbReference type="EMBL" id="OCH93664.1"/>
    </source>
</evidence>
<feature type="compositionally biased region" description="Low complexity" evidence="1">
    <location>
        <begin position="191"/>
        <end position="201"/>
    </location>
</feature>
<accession>A0A8E2DQ01</accession>
<gene>
    <name evidence="2" type="ORF">OBBRIDRAFT_801725</name>
</gene>
<proteinExistence type="predicted"/>
<dbReference type="AlphaFoldDB" id="A0A8E2DQ01"/>
<organism evidence="2 3">
    <name type="scientific">Obba rivulosa</name>
    <dbReference type="NCBI Taxonomy" id="1052685"/>
    <lineage>
        <taxon>Eukaryota</taxon>
        <taxon>Fungi</taxon>
        <taxon>Dikarya</taxon>
        <taxon>Basidiomycota</taxon>
        <taxon>Agaricomycotina</taxon>
        <taxon>Agaricomycetes</taxon>
        <taxon>Polyporales</taxon>
        <taxon>Gelatoporiaceae</taxon>
        <taxon>Obba</taxon>
    </lineage>
</organism>
<feature type="compositionally biased region" description="Acidic residues" evidence="1">
    <location>
        <begin position="239"/>
        <end position="250"/>
    </location>
</feature>
<dbReference type="OrthoDB" id="2756752at2759"/>
<dbReference type="Proteomes" id="UP000250043">
    <property type="component" value="Unassembled WGS sequence"/>
</dbReference>
<evidence type="ECO:0000313" key="3">
    <source>
        <dbReference type="Proteomes" id="UP000250043"/>
    </source>
</evidence>
<protein>
    <submittedName>
        <fullName evidence="2">Uncharacterized protein</fullName>
    </submittedName>
</protein>
<dbReference type="EMBL" id="KV722352">
    <property type="protein sequence ID" value="OCH93664.1"/>
    <property type="molecule type" value="Genomic_DNA"/>
</dbReference>
<keyword evidence="3" id="KW-1185">Reference proteome</keyword>